<dbReference type="PANTHER" id="PTHR43643:SF3">
    <property type="entry name" value="HISTIDINOL-PHOSPHATE AMINOTRANSFERASE"/>
    <property type="match status" value="1"/>
</dbReference>
<reference evidence="6 7" key="1">
    <citation type="submission" date="2016-04" db="EMBL/GenBank/DDBJ databases">
        <authorList>
            <person name="Evans L.H."/>
            <person name="Alamgir A."/>
            <person name="Owens N."/>
            <person name="Weber N.D."/>
            <person name="Virtaneva K."/>
            <person name="Barbian K."/>
            <person name="Babar A."/>
            <person name="Rosenke K."/>
        </authorList>
    </citation>
    <scope>NUCLEOTIDE SEQUENCE [LARGE SCALE GENOMIC DNA]</scope>
    <source>
        <strain evidence="6 7">CCM 8644</strain>
    </source>
</reference>
<dbReference type="AlphaFoldDB" id="A0A179DMS1"/>
<evidence type="ECO:0000256" key="3">
    <source>
        <dbReference type="ARBA" id="ARBA00022679"/>
    </source>
</evidence>
<dbReference type="InterPro" id="IPR015421">
    <property type="entry name" value="PyrdxlP-dep_Trfase_major"/>
</dbReference>
<dbReference type="InterPro" id="IPR015424">
    <property type="entry name" value="PyrdxlP-dep_Trfase"/>
</dbReference>
<dbReference type="RefSeq" id="WP_068820860.1">
    <property type="nucleotide sequence ID" value="NZ_LWHJ01000011.1"/>
</dbReference>
<comment type="caution">
    <text evidence="6">The sequence shown here is derived from an EMBL/GenBank/DDBJ whole genome shotgun (WGS) entry which is preliminary data.</text>
</comment>
<accession>A0A179DMS1</accession>
<dbReference type="GO" id="GO:0030170">
    <property type="term" value="F:pyridoxal phosphate binding"/>
    <property type="evidence" value="ECO:0007669"/>
    <property type="project" value="InterPro"/>
</dbReference>
<comment type="similarity">
    <text evidence="1">Belongs to the class-II pyridoxal-phosphate-dependent aminotransferase family. Histidinol-phosphate aminotransferase subfamily.</text>
</comment>
<dbReference type="GO" id="GO:0008483">
    <property type="term" value="F:transaminase activity"/>
    <property type="evidence" value="ECO:0007669"/>
    <property type="project" value="UniProtKB-KW"/>
</dbReference>
<feature type="domain" description="Aminotransferase class I/classII large" evidence="5">
    <location>
        <begin position="62"/>
        <end position="386"/>
    </location>
</feature>
<keyword evidence="3" id="KW-0808">Transferase</keyword>
<organism evidence="6 7">
    <name type="scientific">Pedobacter psychrophilus</name>
    <dbReference type="NCBI Taxonomy" id="1826909"/>
    <lineage>
        <taxon>Bacteria</taxon>
        <taxon>Pseudomonadati</taxon>
        <taxon>Bacteroidota</taxon>
        <taxon>Sphingobacteriia</taxon>
        <taxon>Sphingobacteriales</taxon>
        <taxon>Sphingobacteriaceae</taxon>
        <taxon>Pedobacter</taxon>
    </lineage>
</organism>
<evidence type="ECO:0000313" key="7">
    <source>
        <dbReference type="Proteomes" id="UP000078459"/>
    </source>
</evidence>
<dbReference type="CDD" id="cd00609">
    <property type="entry name" value="AAT_like"/>
    <property type="match status" value="1"/>
</dbReference>
<dbReference type="InterPro" id="IPR050106">
    <property type="entry name" value="HistidinolP_aminotransfase"/>
</dbReference>
<dbReference type="PANTHER" id="PTHR43643">
    <property type="entry name" value="HISTIDINOL-PHOSPHATE AMINOTRANSFERASE 2"/>
    <property type="match status" value="1"/>
</dbReference>
<dbReference type="SUPFAM" id="SSF53383">
    <property type="entry name" value="PLP-dependent transferases"/>
    <property type="match status" value="1"/>
</dbReference>
<dbReference type="STRING" id="1826909.A5893_01550"/>
<dbReference type="EMBL" id="LWHJ01000011">
    <property type="protein sequence ID" value="OAQ41829.1"/>
    <property type="molecule type" value="Genomic_DNA"/>
</dbReference>
<keyword evidence="7" id="KW-1185">Reference proteome</keyword>
<gene>
    <name evidence="6" type="ORF">A5893_01550</name>
</gene>
<sequence length="391" mass="43298">MANSINRRNWIKSSAFIAGGITFFSSSITSALAKSKTVKVASKKIFFESEQSVVAGLPPEIKARLSANENPFGPSAKAKKAIVEAMDKSYQYPFSNFKELFNKIAIFEGVKPEQIMVDAGSSPILRAAAMHFTKEGGNIITGDPSYADLPSTAEDYGAEIIQVPLTAEFKLDLDAMEKKVNDQTKLVYICNPNNPTATVVDTQKLKDFVERVSTKVPVFIDEAYIDYLEDPQSVTLISAIKKGQNVIVARTFSKLYGFAGLRVGYAIAQPEMIETLGRYTNGAMSVSATSLMAAIASYQDREFLDDAKQKTFASKEFLYKTLKNEGYNYIPSAANFVMFPIKMEGKKFVGEMMKRGVSVRNWEFKNQHFCRVSIGTLPEMQAFADAFKQIS</sequence>
<keyword evidence="2" id="KW-0032">Aminotransferase</keyword>
<protein>
    <recommendedName>
        <fullName evidence="5">Aminotransferase class I/classII large domain-containing protein</fullName>
    </recommendedName>
</protein>
<dbReference type="PROSITE" id="PS51318">
    <property type="entry name" value="TAT"/>
    <property type="match status" value="1"/>
</dbReference>
<dbReference type="InterPro" id="IPR004839">
    <property type="entry name" value="Aminotransferase_I/II_large"/>
</dbReference>
<dbReference type="Gene3D" id="3.40.640.10">
    <property type="entry name" value="Type I PLP-dependent aspartate aminotransferase-like (Major domain)"/>
    <property type="match status" value="1"/>
</dbReference>
<evidence type="ECO:0000256" key="2">
    <source>
        <dbReference type="ARBA" id="ARBA00022576"/>
    </source>
</evidence>
<dbReference type="Proteomes" id="UP000078459">
    <property type="component" value="Unassembled WGS sequence"/>
</dbReference>
<dbReference type="OrthoDB" id="9813612at2"/>
<keyword evidence="4" id="KW-0663">Pyridoxal phosphate</keyword>
<evidence type="ECO:0000259" key="5">
    <source>
        <dbReference type="Pfam" id="PF00155"/>
    </source>
</evidence>
<dbReference type="InterPro" id="IPR015422">
    <property type="entry name" value="PyrdxlP-dep_Trfase_small"/>
</dbReference>
<reference evidence="6 7" key="2">
    <citation type="submission" date="2016-06" db="EMBL/GenBank/DDBJ databases">
        <title>Pedobacter psychrophilus sp. nov., isolated from Antarctic fragmentary rock.</title>
        <authorList>
            <person name="Svec P."/>
        </authorList>
    </citation>
    <scope>NUCLEOTIDE SEQUENCE [LARGE SCALE GENOMIC DNA]</scope>
    <source>
        <strain evidence="6 7">CCM 8644</strain>
    </source>
</reference>
<evidence type="ECO:0000256" key="1">
    <source>
        <dbReference type="ARBA" id="ARBA00007970"/>
    </source>
</evidence>
<evidence type="ECO:0000256" key="4">
    <source>
        <dbReference type="ARBA" id="ARBA00022898"/>
    </source>
</evidence>
<proteinExistence type="inferred from homology"/>
<dbReference type="InterPro" id="IPR006311">
    <property type="entry name" value="TAT_signal"/>
</dbReference>
<dbReference type="Gene3D" id="3.90.1150.10">
    <property type="entry name" value="Aspartate Aminotransferase, domain 1"/>
    <property type="match status" value="1"/>
</dbReference>
<name>A0A179DMS1_9SPHI</name>
<evidence type="ECO:0000313" key="6">
    <source>
        <dbReference type="EMBL" id="OAQ41829.1"/>
    </source>
</evidence>
<dbReference type="Pfam" id="PF00155">
    <property type="entry name" value="Aminotran_1_2"/>
    <property type="match status" value="1"/>
</dbReference>